<evidence type="ECO:0000313" key="3">
    <source>
        <dbReference type="Proteomes" id="UP000186817"/>
    </source>
</evidence>
<proteinExistence type="predicted"/>
<feature type="region of interest" description="Disordered" evidence="1">
    <location>
        <begin position="835"/>
        <end position="860"/>
    </location>
</feature>
<evidence type="ECO:0000256" key="1">
    <source>
        <dbReference type="SAM" id="MobiDB-lite"/>
    </source>
</evidence>
<evidence type="ECO:0000313" key="2">
    <source>
        <dbReference type="EMBL" id="OLP98082.1"/>
    </source>
</evidence>
<accession>A0A1Q9DSD3</accession>
<reference evidence="2 3" key="1">
    <citation type="submission" date="2016-02" db="EMBL/GenBank/DDBJ databases">
        <title>Genome analysis of coral dinoflagellate symbionts highlights evolutionary adaptations to a symbiotic lifestyle.</title>
        <authorList>
            <person name="Aranda M."/>
            <person name="Li Y."/>
            <person name="Liew Y.J."/>
            <person name="Baumgarten S."/>
            <person name="Simakov O."/>
            <person name="Wilson M."/>
            <person name="Piel J."/>
            <person name="Ashoor H."/>
            <person name="Bougouffa S."/>
            <person name="Bajic V.B."/>
            <person name="Ryu T."/>
            <person name="Ravasi T."/>
            <person name="Bayer T."/>
            <person name="Micklem G."/>
            <person name="Kim H."/>
            <person name="Bhak J."/>
            <person name="Lajeunesse T.C."/>
            <person name="Voolstra C.R."/>
        </authorList>
    </citation>
    <scope>NUCLEOTIDE SEQUENCE [LARGE SCALE GENOMIC DNA]</scope>
    <source>
        <strain evidence="2 3">CCMP2467</strain>
    </source>
</reference>
<comment type="caution">
    <text evidence="2">The sequence shown here is derived from an EMBL/GenBank/DDBJ whole genome shotgun (WGS) entry which is preliminary data.</text>
</comment>
<keyword evidence="3" id="KW-1185">Reference proteome</keyword>
<sequence length="1488" mass="163240">MEPQRAGPYRFAWNLDFGPLLVAGLFHQFCEPGDIFWDSGASCRGAQGCAQRHSKKRRAERCGAQGKNAGRNDGPSEASCQLAAEGTYPDAQKKQPVSKVSMMASQEMAELCSCPPSEELRWEVLCKRPSIGRRCDAQTGLRMRELQDIREELWSDNLWSRSHADAYKVLKATAEFNLDHPAEDIEQRYLAFRSIGKVECCNTASLRAELLVSDGLGLRPRGDSSGTAALDHLIHISRSAAARNEVSWTTGFGTLMQFFSLQILGSFAWDISQKCGGGVQSRDVWCSWTDFEMEKVHLKSDWKTKRFEKRVVEDLNCDAASRPAQQHHGPQSCPPFHMGPQYVVSGGSLLNDAQANKVYVTCAAGYGTVDDVRLVESECQDGQWSPLAVSCGRSCPAFVAASWKLLLLQIRLRREESCCESDDMDSVEEPSSASVICQDGAWTTPWLVCTGDCVTPELTSAYARATEGLVLGGISAVRQDMHRAKHSIRCNYNAPDCKADCPRYKLSEGYEVVGEADAQYVAASILEETETLSSFALVVFSENRVQHQSPTCEYKKRLTDLSSPDYQGFRVIRDMSQPNGESLEPSAPATAADAPHGKLEHGEGEDSERAMKRGAAFVPGPEYSVLIPGALASQRNRSVPHGTQLLATCARGVSALIEESALFSRLPVLADAPALDRRSLVGEVKCRTVVEAYELARSCSDPDVTIRCGTVGSWELLEEYELLDDDTMKFQVGEILDKENFTSVCPYSTISVKADLINMPFWSKLSDDERAMFMILALGCFGSLTGLACTYFLSPYVSNQPEEESEDEMVDVEPVHGDDENPSLRRFNLLTGEVETSERHGRTGARRQRQRRRKGAASRLASAVERRAALAVASRLASWLQEQSPPATGCSNCDQFASHICFPCSHLCLCVACAEDLVRSTGRGFQEVLPEDTMAGRPSCPVCGQFVFCVIDAKPAKVFEVPGPLDIAVTAAAAVMAYPAFEPLVHFLANEWRTRRAAMAPIRWRWSAAARQVTRGAGSLASCRRRLNPGVVHQTGRSWGCQLRTFAATPGANFENQLMPEDILHLRAMSMTIMQDPICELKAEEVERYVLDLSDPIGELPLWHPRRLAHQIGDPFRVRKLTVARYHKLILERLDNEPLLDAFGVDAGFNMQSYFMILHAWLIHQRLVLEGSKHCVVSKASSGRAMAVLSVARPVQSPRKLREPDALAFLFGKPVQLAKVNSRRFQCEEIGDSQAEEAKESSTCQTFAKELDPGPLDWRCLAALMPAAAASHAGLLTGSVAFACVPIAVPFSVPQVAADSWLANKRARAFHRGVVISVCAQGVLTLLKLSRGDLVGGLYDGVLTAMGSYAVQTEGIRFFPTYIICCGFNGLLGLLQIMQGYQGIPMHMLPWLAVLPPSIALFGAYCGWQFCKEVSAISAGHTGAGPQDTCFVRVMGADWWPSFLGPQVATREERFTQWGRPGGSVSGQGGGRDQFSAFGGDGHRLGEN</sequence>
<feature type="compositionally biased region" description="Gly residues" evidence="1">
    <location>
        <begin position="1460"/>
        <end position="1472"/>
    </location>
</feature>
<feature type="region of interest" description="Disordered" evidence="1">
    <location>
        <begin position="576"/>
        <end position="608"/>
    </location>
</feature>
<name>A0A1Q9DSD3_SYMMI</name>
<feature type="region of interest" description="Disordered" evidence="1">
    <location>
        <begin position="1457"/>
        <end position="1488"/>
    </location>
</feature>
<dbReference type="Proteomes" id="UP000186817">
    <property type="component" value="Unassembled WGS sequence"/>
</dbReference>
<protein>
    <submittedName>
        <fullName evidence="2">Uncharacterized protein</fullName>
    </submittedName>
</protein>
<dbReference type="EMBL" id="LSRX01000408">
    <property type="protein sequence ID" value="OLP98082.1"/>
    <property type="molecule type" value="Genomic_DNA"/>
</dbReference>
<feature type="compositionally biased region" description="Basic and acidic residues" evidence="1">
    <location>
        <begin position="595"/>
        <end position="608"/>
    </location>
</feature>
<dbReference type="OrthoDB" id="416755at2759"/>
<feature type="compositionally biased region" description="Basic residues" evidence="1">
    <location>
        <begin position="842"/>
        <end position="856"/>
    </location>
</feature>
<gene>
    <name evidence="2" type="ORF">AK812_SmicGene19493</name>
</gene>
<organism evidence="2 3">
    <name type="scientific">Symbiodinium microadriaticum</name>
    <name type="common">Dinoflagellate</name>
    <name type="synonym">Zooxanthella microadriatica</name>
    <dbReference type="NCBI Taxonomy" id="2951"/>
    <lineage>
        <taxon>Eukaryota</taxon>
        <taxon>Sar</taxon>
        <taxon>Alveolata</taxon>
        <taxon>Dinophyceae</taxon>
        <taxon>Suessiales</taxon>
        <taxon>Symbiodiniaceae</taxon>
        <taxon>Symbiodinium</taxon>
    </lineage>
</organism>